<proteinExistence type="predicted"/>
<protein>
    <submittedName>
        <fullName evidence="1">Uncharacterized protein</fullName>
    </submittedName>
</protein>
<accession>A0A9X8D7W6</accession>
<gene>
    <name evidence="1" type="ORF">D3H34_04755</name>
</gene>
<organism evidence="1 2">
    <name type="scientific">Acidovorax cavernicola</name>
    <dbReference type="NCBI Taxonomy" id="1675792"/>
    <lineage>
        <taxon>Bacteria</taxon>
        <taxon>Pseudomonadati</taxon>
        <taxon>Pseudomonadota</taxon>
        <taxon>Betaproteobacteria</taxon>
        <taxon>Burkholderiales</taxon>
        <taxon>Comamonadaceae</taxon>
        <taxon>Acidovorax</taxon>
    </lineage>
</organism>
<comment type="caution">
    <text evidence="1">The sequence shown here is derived from an EMBL/GenBank/DDBJ whole genome shotgun (WGS) entry which is preliminary data.</text>
</comment>
<evidence type="ECO:0000313" key="2">
    <source>
        <dbReference type="Proteomes" id="UP000265619"/>
    </source>
</evidence>
<reference evidence="1 2" key="1">
    <citation type="submission" date="2018-09" db="EMBL/GenBank/DDBJ databases">
        <title>Acidovorax cavernicola nov. sp. isolated from Gruta de las Maravillas (Aracena, Spain).</title>
        <authorList>
            <person name="Jurado V."/>
            <person name="Gutierrez-Patricio S."/>
            <person name="Gonzalez-Pimentel J.L."/>
            <person name="Miller A.Z."/>
            <person name="Laiz L."/>
            <person name="Saiz-Jimenez C."/>
        </authorList>
    </citation>
    <scope>NUCLEOTIDE SEQUENCE [LARGE SCALE GENOMIC DNA]</scope>
    <source>
        <strain evidence="1 2">1011MAR4D40.2</strain>
    </source>
</reference>
<keyword evidence="2" id="KW-1185">Reference proteome</keyword>
<evidence type="ECO:0000313" key="1">
    <source>
        <dbReference type="EMBL" id="RIX84035.1"/>
    </source>
</evidence>
<dbReference type="AlphaFoldDB" id="A0A9X8D7W6"/>
<dbReference type="Proteomes" id="UP000265619">
    <property type="component" value="Unassembled WGS sequence"/>
</dbReference>
<dbReference type="EMBL" id="QXMN01000003">
    <property type="protein sequence ID" value="RIX84035.1"/>
    <property type="molecule type" value="Genomic_DNA"/>
</dbReference>
<sequence length="149" mass="16988">MLELVALLNQGSDHNCGYELIELPKAETLRPALALYFESIINWKTKKPHPARDWHISLSPMPGATKDALHAVIDEWFFKTHCSPSLGDRREWVRKNAVTFVVDEILDVVGEPTLDEVHTSPPLFYECTWQDIALSSARGHWLLHFGIND</sequence>
<name>A0A9X8D7W6_9BURK</name>